<evidence type="ECO:0000256" key="6">
    <source>
        <dbReference type="ARBA" id="ARBA00022989"/>
    </source>
</evidence>
<proteinExistence type="inferred from homology"/>
<evidence type="ECO:0000313" key="10">
    <source>
        <dbReference type="Proteomes" id="UP000673975"/>
    </source>
</evidence>
<keyword evidence="6 8" id="KW-1133">Transmembrane helix</keyword>
<dbReference type="InterPro" id="IPR007227">
    <property type="entry name" value="Cell_shape_determining_MreD"/>
</dbReference>
<evidence type="ECO:0000256" key="1">
    <source>
        <dbReference type="ARBA" id="ARBA00004651"/>
    </source>
</evidence>
<organism evidence="9 10">
    <name type="scientific">Natronogracilivirga saccharolytica</name>
    <dbReference type="NCBI Taxonomy" id="2812953"/>
    <lineage>
        <taxon>Bacteria</taxon>
        <taxon>Pseudomonadati</taxon>
        <taxon>Balneolota</taxon>
        <taxon>Balneolia</taxon>
        <taxon>Balneolales</taxon>
        <taxon>Cyclonatronaceae</taxon>
        <taxon>Natronogracilivirga</taxon>
    </lineage>
</organism>
<keyword evidence="3" id="KW-1003">Cell membrane</keyword>
<dbReference type="Pfam" id="PF04093">
    <property type="entry name" value="MreD"/>
    <property type="match status" value="1"/>
</dbReference>
<comment type="similarity">
    <text evidence="2">Belongs to the MreD family.</text>
</comment>
<keyword evidence="4 8" id="KW-0812">Transmembrane</keyword>
<dbReference type="GO" id="GO:0008360">
    <property type="term" value="P:regulation of cell shape"/>
    <property type="evidence" value="ECO:0007669"/>
    <property type="project" value="UniProtKB-KW"/>
</dbReference>
<reference evidence="9" key="1">
    <citation type="submission" date="2021-02" db="EMBL/GenBank/DDBJ databases">
        <title>Natronogracilivirga saccharolytica gen. nov. sp. nov. a new anaerobic, haloalkiliphilic carbohydrate-fermenting bacterium from soda lake and proposing of Cyclonatronumiaceae fam. nov. in the phylum Balneolaeota.</title>
        <authorList>
            <person name="Zhilina T.N."/>
            <person name="Sorokin D.Y."/>
            <person name="Zavarzina D.G."/>
            <person name="Toshchakov S.V."/>
            <person name="Kublanov I.V."/>
        </authorList>
    </citation>
    <scope>NUCLEOTIDE SEQUENCE</scope>
    <source>
        <strain evidence="9">Z-1702</strain>
    </source>
</reference>
<evidence type="ECO:0000256" key="8">
    <source>
        <dbReference type="SAM" id="Phobius"/>
    </source>
</evidence>
<feature type="transmembrane region" description="Helical" evidence="8">
    <location>
        <begin position="53"/>
        <end position="75"/>
    </location>
</feature>
<protein>
    <submittedName>
        <fullName evidence="9">Rod shape-determining protein MreD</fullName>
    </submittedName>
</protein>
<evidence type="ECO:0000256" key="3">
    <source>
        <dbReference type="ARBA" id="ARBA00022475"/>
    </source>
</evidence>
<evidence type="ECO:0000256" key="2">
    <source>
        <dbReference type="ARBA" id="ARBA00007776"/>
    </source>
</evidence>
<keyword evidence="10" id="KW-1185">Reference proteome</keyword>
<comment type="subcellular location">
    <subcellularLocation>
        <location evidence="1">Cell membrane</location>
        <topology evidence="1">Multi-pass membrane protein</topology>
    </subcellularLocation>
</comment>
<evidence type="ECO:0000256" key="5">
    <source>
        <dbReference type="ARBA" id="ARBA00022960"/>
    </source>
</evidence>
<dbReference type="AlphaFoldDB" id="A0A8J7S6P4"/>
<name>A0A8J7S6P4_9BACT</name>
<dbReference type="GO" id="GO:0005886">
    <property type="term" value="C:plasma membrane"/>
    <property type="evidence" value="ECO:0007669"/>
    <property type="project" value="UniProtKB-SubCell"/>
</dbReference>
<dbReference type="NCBIfam" id="TIGR03426">
    <property type="entry name" value="shape_MreD"/>
    <property type="match status" value="1"/>
</dbReference>
<dbReference type="EMBL" id="JAFIDN010000001">
    <property type="protein sequence ID" value="MBP3191156.1"/>
    <property type="molecule type" value="Genomic_DNA"/>
</dbReference>
<evidence type="ECO:0000256" key="7">
    <source>
        <dbReference type="ARBA" id="ARBA00023136"/>
    </source>
</evidence>
<gene>
    <name evidence="9" type="primary">mreD</name>
    <name evidence="9" type="ORF">NATSA_00620</name>
</gene>
<dbReference type="RefSeq" id="WP_210509389.1">
    <property type="nucleotide sequence ID" value="NZ_JAFIDN010000001.1"/>
</dbReference>
<evidence type="ECO:0000256" key="4">
    <source>
        <dbReference type="ARBA" id="ARBA00022692"/>
    </source>
</evidence>
<keyword evidence="5" id="KW-0133">Cell shape</keyword>
<keyword evidence="7 8" id="KW-0472">Membrane</keyword>
<comment type="caution">
    <text evidence="9">The sequence shown here is derived from an EMBL/GenBank/DDBJ whole genome shotgun (WGS) entry which is preliminary data.</text>
</comment>
<sequence>MKSNLLKFGLIGLAAVLLQVLIFSHLSYGAVEPDFVLIILIWVIATQERTTAILFAAFTGFLTDFFLDFWGLHLLSKTLTTMFVYNFIPRIEETKLFLSQVFLLLLVISLVHNLLFLIAAFFTQIYQAEAVFFEVLFGSSLLTAVIGTIIHLLRDN</sequence>
<feature type="transmembrane region" description="Helical" evidence="8">
    <location>
        <begin position="96"/>
        <end position="125"/>
    </location>
</feature>
<feature type="transmembrane region" description="Helical" evidence="8">
    <location>
        <begin position="131"/>
        <end position="153"/>
    </location>
</feature>
<accession>A0A8J7S6P4</accession>
<evidence type="ECO:0000313" key="9">
    <source>
        <dbReference type="EMBL" id="MBP3191156.1"/>
    </source>
</evidence>
<dbReference type="Proteomes" id="UP000673975">
    <property type="component" value="Unassembled WGS sequence"/>
</dbReference>